<dbReference type="InterPro" id="IPR059220">
    <property type="entry name" value="AbiEi"/>
</dbReference>
<comment type="caution">
    <text evidence="2">The sequence shown here is derived from an EMBL/GenBank/DDBJ whole genome shotgun (WGS) entry which is preliminary data.</text>
</comment>
<keyword evidence="3" id="KW-1185">Reference proteome</keyword>
<dbReference type="NCBIfam" id="NF047376">
    <property type="entry name" value="TAA_AbiEi"/>
    <property type="match status" value="1"/>
</dbReference>
<evidence type="ECO:0000259" key="1">
    <source>
        <dbReference type="Pfam" id="PF13338"/>
    </source>
</evidence>
<feature type="domain" description="AbiEi antitoxin N-terminal" evidence="1">
    <location>
        <begin position="10"/>
        <end position="61"/>
    </location>
</feature>
<sequence>MQPLRQLDQVLRTIADREHCVFAPSDLAAAVPGCGQLAVLLSRATKAGLLKRVCRGVYLYPVPDYPAGHLLFHAAARLRAGEFNYISLETVLSDAGVISQVPMNWISLMTSGRSHVVDCGDYGHIEFVHTAQRPDDVSSELTYDPERHLWRASVRQALRDMKATRRNMELVDEEVALELV</sequence>
<reference evidence="3" key="1">
    <citation type="journal article" date="2019" name="Int. J. Syst. Evol. Microbiol.">
        <title>The Global Catalogue of Microorganisms (GCM) 10K type strain sequencing project: providing services to taxonomists for standard genome sequencing and annotation.</title>
        <authorList>
            <consortium name="The Broad Institute Genomics Platform"/>
            <consortium name="The Broad Institute Genome Sequencing Center for Infectious Disease"/>
            <person name="Wu L."/>
            <person name="Ma J."/>
        </authorList>
    </citation>
    <scope>NUCLEOTIDE SEQUENCE [LARGE SCALE GENOMIC DNA]</scope>
    <source>
        <strain evidence="3">JCM 18053</strain>
    </source>
</reference>
<accession>A0ABP9P8L6</accession>
<dbReference type="RefSeq" id="WP_345737069.1">
    <property type="nucleotide sequence ID" value="NZ_BAABIA010000005.1"/>
</dbReference>
<evidence type="ECO:0000313" key="2">
    <source>
        <dbReference type="EMBL" id="GAA5142582.1"/>
    </source>
</evidence>
<dbReference type="EMBL" id="BAABIA010000005">
    <property type="protein sequence ID" value="GAA5142582.1"/>
    <property type="molecule type" value="Genomic_DNA"/>
</dbReference>
<dbReference type="Pfam" id="PF13338">
    <property type="entry name" value="AbiEi_4"/>
    <property type="match status" value="1"/>
</dbReference>
<gene>
    <name evidence="2" type="ORF">GCM10023213_28830</name>
</gene>
<evidence type="ECO:0000313" key="3">
    <source>
        <dbReference type="Proteomes" id="UP001499852"/>
    </source>
</evidence>
<dbReference type="Proteomes" id="UP001499852">
    <property type="component" value="Unassembled WGS sequence"/>
</dbReference>
<organism evidence="2 3">
    <name type="scientific">Prosthecobacter algae</name>
    <dbReference type="NCBI Taxonomy" id="1144682"/>
    <lineage>
        <taxon>Bacteria</taxon>
        <taxon>Pseudomonadati</taxon>
        <taxon>Verrucomicrobiota</taxon>
        <taxon>Verrucomicrobiia</taxon>
        <taxon>Verrucomicrobiales</taxon>
        <taxon>Verrucomicrobiaceae</taxon>
        <taxon>Prosthecobacter</taxon>
    </lineage>
</organism>
<protein>
    <recommendedName>
        <fullName evidence="1">AbiEi antitoxin N-terminal domain-containing protein</fullName>
    </recommendedName>
</protein>
<dbReference type="InterPro" id="IPR025159">
    <property type="entry name" value="AbiEi_N"/>
</dbReference>
<name>A0ABP9P8L6_9BACT</name>
<proteinExistence type="predicted"/>